<protein>
    <recommendedName>
        <fullName evidence="10">Hexosyltransferase</fullName>
        <ecNumber evidence="10">2.4.1.-</ecNumber>
    </recommendedName>
</protein>
<dbReference type="PANTHER" id="PTHR11214">
    <property type="entry name" value="BETA-1,3-N-ACETYLGLUCOSAMINYLTRANSFERASE"/>
    <property type="match status" value="1"/>
</dbReference>
<keyword evidence="5" id="KW-0812">Transmembrane</keyword>
<sequence length="387" mass="44240">MVQGTCRMRYLCQGTTFVLVSWISVWCSITPNHLHPHMKEWLSLGNLSGVGSVKHAVPEQCYFDELENENRHSKHADRRPFVQSDYLPIPMFINVFQEICRISKGQEPTVTPCTNHDFPLIHSAQGKCLPGQPVDLLILISSDDANYEQRDAIRRYWANSACWLGAKVRHVFLLGSSSVAVVSDPGIAEEQEIYNDIVQQHFSAYDENTTASYKLLLGFRWSLAFCAQAKWLLFVSDTQFVNPFNTISFLLSVSEAMRQRLVIGSVWYEPFVNDVKPLWYPTDTQKAEDNERFPTFVATSAVFVSSVLSPSIYFTMRFTQLANHPDLFMAYALRKLFILPAHFYDIYAHTRQPLNAEAYERAIVFPCGGKANQSETWELLNCGKYCQ</sequence>
<dbReference type="AlphaFoldDB" id="A0A8J4SPA4"/>
<keyword evidence="3 10" id="KW-0328">Glycosyltransferase</keyword>
<evidence type="ECO:0000313" key="11">
    <source>
        <dbReference type="EMBL" id="KAF5395246.1"/>
    </source>
</evidence>
<evidence type="ECO:0000256" key="7">
    <source>
        <dbReference type="ARBA" id="ARBA00022989"/>
    </source>
</evidence>
<gene>
    <name evidence="11" type="ORF">PHET_03856</name>
</gene>
<dbReference type="GO" id="GO:0008194">
    <property type="term" value="F:UDP-glycosyltransferase activity"/>
    <property type="evidence" value="ECO:0007669"/>
    <property type="project" value="TreeGrafter"/>
</dbReference>
<keyword evidence="7" id="KW-1133">Transmembrane helix</keyword>
<evidence type="ECO:0000256" key="3">
    <source>
        <dbReference type="ARBA" id="ARBA00022676"/>
    </source>
</evidence>
<comment type="caution">
    <text evidence="11">The sequence shown here is derived from an EMBL/GenBank/DDBJ whole genome shotgun (WGS) entry which is preliminary data.</text>
</comment>
<dbReference type="EC" id="2.4.1.-" evidence="10"/>
<name>A0A8J4SPA4_9TREM</name>
<accession>A0A8J4SPA4</accession>
<dbReference type="Gene3D" id="3.90.550.50">
    <property type="match status" value="1"/>
</dbReference>
<dbReference type="InterPro" id="IPR002659">
    <property type="entry name" value="Glyco_trans_31"/>
</dbReference>
<evidence type="ECO:0000256" key="10">
    <source>
        <dbReference type="RuleBase" id="RU363063"/>
    </source>
</evidence>
<dbReference type="Proteomes" id="UP000748531">
    <property type="component" value="Unassembled WGS sequence"/>
</dbReference>
<keyword evidence="12" id="KW-1185">Reference proteome</keyword>
<dbReference type="GO" id="GO:0016758">
    <property type="term" value="F:hexosyltransferase activity"/>
    <property type="evidence" value="ECO:0007669"/>
    <property type="project" value="InterPro"/>
</dbReference>
<comment type="subcellular location">
    <subcellularLocation>
        <location evidence="1 10">Golgi apparatus membrane</location>
        <topology evidence="1 10">Single-pass type II membrane protein</topology>
    </subcellularLocation>
</comment>
<keyword evidence="8 10" id="KW-0333">Golgi apparatus</keyword>
<dbReference type="EMBL" id="LUCH01017201">
    <property type="protein sequence ID" value="KAF5395246.1"/>
    <property type="molecule type" value="Genomic_DNA"/>
</dbReference>
<reference evidence="11" key="1">
    <citation type="submission" date="2019-05" db="EMBL/GenBank/DDBJ databases">
        <title>Annotation for the trematode Paragonimus heterotremus.</title>
        <authorList>
            <person name="Choi Y.-J."/>
        </authorList>
    </citation>
    <scope>NUCLEOTIDE SEQUENCE</scope>
    <source>
        <strain evidence="11">LC</strain>
    </source>
</reference>
<evidence type="ECO:0000313" key="12">
    <source>
        <dbReference type="Proteomes" id="UP000748531"/>
    </source>
</evidence>
<keyword evidence="6" id="KW-0735">Signal-anchor</keyword>
<keyword evidence="4" id="KW-0808">Transferase</keyword>
<dbReference type="PANTHER" id="PTHR11214:SF349">
    <property type="entry name" value="BETA-1,3-GALACTOSYLTRANSFERASE BRN"/>
    <property type="match status" value="1"/>
</dbReference>
<evidence type="ECO:0000256" key="6">
    <source>
        <dbReference type="ARBA" id="ARBA00022968"/>
    </source>
</evidence>
<dbReference type="GO" id="GO:0000139">
    <property type="term" value="C:Golgi membrane"/>
    <property type="evidence" value="ECO:0007669"/>
    <property type="project" value="UniProtKB-SubCell"/>
</dbReference>
<evidence type="ECO:0000256" key="8">
    <source>
        <dbReference type="ARBA" id="ARBA00023034"/>
    </source>
</evidence>
<evidence type="ECO:0000256" key="2">
    <source>
        <dbReference type="ARBA" id="ARBA00008661"/>
    </source>
</evidence>
<keyword evidence="9" id="KW-0472">Membrane</keyword>
<dbReference type="GO" id="GO:0006493">
    <property type="term" value="P:protein O-linked glycosylation"/>
    <property type="evidence" value="ECO:0007669"/>
    <property type="project" value="TreeGrafter"/>
</dbReference>
<dbReference type="Pfam" id="PF01762">
    <property type="entry name" value="Galactosyl_T"/>
    <property type="match status" value="1"/>
</dbReference>
<dbReference type="OrthoDB" id="6045055at2759"/>
<evidence type="ECO:0000256" key="9">
    <source>
        <dbReference type="ARBA" id="ARBA00023136"/>
    </source>
</evidence>
<organism evidence="11 12">
    <name type="scientific">Paragonimus heterotremus</name>
    <dbReference type="NCBI Taxonomy" id="100268"/>
    <lineage>
        <taxon>Eukaryota</taxon>
        <taxon>Metazoa</taxon>
        <taxon>Spiralia</taxon>
        <taxon>Lophotrochozoa</taxon>
        <taxon>Platyhelminthes</taxon>
        <taxon>Trematoda</taxon>
        <taxon>Digenea</taxon>
        <taxon>Plagiorchiida</taxon>
        <taxon>Troglotremata</taxon>
        <taxon>Troglotrematidae</taxon>
        <taxon>Paragonimus</taxon>
    </lineage>
</organism>
<evidence type="ECO:0000256" key="1">
    <source>
        <dbReference type="ARBA" id="ARBA00004323"/>
    </source>
</evidence>
<evidence type="ECO:0000256" key="4">
    <source>
        <dbReference type="ARBA" id="ARBA00022679"/>
    </source>
</evidence>
<proteinExistence type="inferred from homology"/>
<evidence type="ECO:0000256" key="5">
    <source>
        <dbReference type="ARBA" id="ARBA00022692"/>
    </source>
</evidence>
<comment type="similarity">
    <text evidence="2 10">Belongs to the glycosyltransferase 31 family.</text>
</comment>